<feature type="region of interest" description="Disordered" evidence="1">
    <location>
        <begin position="953"/>
        <end position="1031"/>
    </location>
</feature>
<evidence type="ECO:0000313" key="3">
    <source>
        <dbReference type="Proteomes" id="UP000503462"/>
    </source>
</evidence>
<keyword evidence="3" id="KW-1185">Reference proteome</keyword>
<feature type="region of interest" description="Disordered" evidence="1">
    <location>
        <begin position="1"/>
        <end position="45"/>
    </location>
</feature>
<dbReference type="InterPro" id="IPR013887">
    <property type="entry name" value="UPF0592"/>
</dbReference>
<dbReference type="PANTHER" id="PTHR37988:SF1">
    <property type="entry name" value="UPF0592 MEMBRANE PROTEIN C7D4.03C"/>
    <property type="match status" value="1"/>
</dbReference>
<evidence type="ECO:0008006" key="4">
    <source>
        <dbReference type="Google" id="ProtNLM"/>
    </source>
</evidence>
<reference evidence="2 3" key="1">
    <citation type="journal article" date="2016" name="Sci. Rep.">
        <title>Peltaster fructicola genome reveals evolution from an invasive phytopathogen to an ectophytic parasite.</title>
        <authorList>
            <person name="Xu C."/>
            <person name="Chen H."/>
            <person name="Gleason M.L."/>
            <person name="Xu J.R."/>
            <person name="Liu H."/>
            <person name="Zhang R."/>
            <person name="Sun G."/>
        </authorList>
    </citation>
    <scope>NUCLEOTIDE SEQUENCE [LARGE SCALE GENOMIC DNA]</scope>
    <source>
        <strain evidence="2 3">LNHT1506</strain>
    </source>
</reference>
<feature type="compositionally biased region" description="Polar residues" evidence="1">
    <location>
        <begin position="1000"/>
        <end position="1009"/>
    </location>
</feature>
<dbReference type="AlphaFoldDB" id="A0A6H0XKA3"/>
<feature type="region of interest" description="Disordered" evidence="1">
    <location>
        <begin position="910"/>
        <end position="936"/>
    </location>
</feature>
<protein>
    <recommendedName>
        <fullName evidence="4">DUF1765-domain-containing protein</fullName>
    </recommendedName>
</protein>
<dbReference type="OrthoDB" id="296767at2759"/>
<feature type="compositionally biased region" description="Polar residues" evidence="1">
    <location>
        <begin position="1"/>
        <end position="36"/>
    </location>
</feature>
<dbReference type="Proteomes" id="UP000503462">
    <property type="component" value="Chromosome 1"/>
</dbReference>
<evidence type="ECO:0000313" key="2">
    <source>
        <dbReference type="EMBL" id="QIW95162.1"/>
    </source>
</evidence>
<dbReference type="EMBL" id="CP051139">
    <property type="protein sequence ID" value="QIW95162.1"/>
    <property type="molecule type" value="Genomic_DNA"/>
</dbReference>
<gene>
    <name evidence="2" type="ORF">AMS68_000680</name>
</gene>
<feature type="compositionally biased region" description="Basic and acidic residues" evidence="1">
    <location>
        <begin position="229"/>
        <end position="238"/>
    </location>
</feature>
<evidence type="ECO:0000256" key="1">
    <source>
        <dbReference type="SAM" id="MobiDB-lite"/>
    </source>
</evidence>
<name>A0A6H0XKA3_9PEZI</name>
<sequence>MVSALTETLTTQRSRPSLLTNVSPVHKQGTSSSNDHIPSPVSPLHPADFQRSASYTYLPTSVKEQYITRHNVFTTKGSFSEEDLVVVPEHSGEPFSEPSSGWTTPEEHDTGLYARRNSQQELALEICSSPKITVKQFLDLENAAIQAKRDESTSTASRARQRSSVSTNASQRLQRRSWYSVATTPDSRSPSPSKKDAEDGIDIPRANTARRRSALPRGESFVTIEEQDDRSVELEESRPSTSRRSSIFRGTRPLSSIFSRSPSSETVPIVPTIPKSFSTDRLTTFTTATLPEDRTAFSPRLGHMGNAQAVSGGSRKKDELWSVFRTLDADYNKFTSKSVALKANVIRNGLVPFLRKYADHPSTFILRSEDLDRRANILNKWWTGLIEMLHGRNNQSVSGTDRPVILDGIAGIMQRPEWRLYPSPFSPLDLRLRGTQNKSHTSLSSATSDHLQNSVQQNVQNIFVQNLRSQMAFVVDKMSLKNASASLVTFCGKACAYAFMFVPGMADVLVRLWDLDAETLRRVLKENGVERFVNISSTSDDILAQFPPCLHELKFTTLAEFNRKLRTPPPLPSGTTNIQWWGYWLERWTGHESDLFYVFVKYYHILVSEFLHTGSTKEERMCVPGMLLVHAQILKDLDATIHRKLGKNAVQDALALSQAMDAVLADPDAIASTLPLPPINATRQMAENRLIMLIRDFLSERAAAYPAARQLFAETFNGLLQAATTGISVYDPTACYTLLELLEEALVILVKYEQLSTGLGTLINPEFWHLVSRRMISSENILVEIRLYAFLYTVWNTVVCDETRKADLCMGLLLSPNVFYSRFNHWSPMVRAYYMRLLCWRVARFDGDASSGDFEILDTLLERLQTIWSHYLWLQDDVDGIAQLQAIPSNPAPNRRLRIVRTDTNINAGSFPSFDVINPPMPPPPQSRTKQNKHSTLSTLASVAELETRIHEEALERESVSPTGIRGLFRKGGSNGKSSQGSSSATQLSELGQAKDAALTHTQSATDDLSPSGDLSFKSGSSTPTAATDGKHRPFSFKFAIEYNVNIKEPKPLRLVPPRLPAPAQRFLAATSERVNSPLVMAVVEPRGAARRRVKYNGRALAEWALIVGECHSFFERRRNEGVPDNKTVETPSLSVDIIKRPG</sequence>
<feature type="compositionally biased region" description="Low complexity" evidence="1">
    <location>
        <begin position="153"/>
        <end position="167"/>
    </location>
</feature>
<organism evidence="2 3">
    <name type="scientific">Peltaster fructicola</name>
    <dbReference type="NCBI Taxonomy" id="286661"/>
    <lineage>
        <taxon>Eukaryota</taxon>
        <taxon>Fungi</taxon>
        <taxon>Dikarya</taxon>
        <taxon>Ascomycota</taxon>
        <taxon>Pezizomycotina</taxon>
        <taxon>Dothideomycetes</taxon>
        <taxon>Dothideomycetes incertae sedis</taxon>
        <taxon>Peltaster</taxon>
    </lineage>
</organism>
<accession>A0A6H0XKA3</accession>
<proteinExistence type="predicted"/>
<dbReference type="Pfam" id="PF08578">
    <property type="entry name" value="DUF1765"/>
    <property type="match status" value="1"/>
</dbReference>
<dbReference type="PANTHER" id="PTHR37988">
    <property type="entry name" value="UPF0592 MEMBRANE PROTEIN C7D4.03C"/>
    <property type="match status" value="1"/>
</dbReference>
<feature type="region of interest" description="Disordered" evidence="1">
    <location>
        <begin position="147"/>
        <end position="247"/>
    </location>
</feature>